<dbReference type="EMBL" id="JACIEH010000003">
    <property type="protein sequence ID" value="MBB4100645.1"/>
    <property type="molecule type" value="Genomic_DNA"/>
</dbReference>
<feature type="chain" id="PRO_5031605128" evidence="9">
    <location>
        <begin position="25"/>
        <end position="490"/>
    </location>
</feature>
<proteinExistence type="inferred from homology"/>
<keyword evidence="6 9" id="KW-0472">Membrane</keyword>
<dbReference type="Proteomes" id="UP000557392">
    <property type="component" value="Unassembled WGS sequence"/>
</dbReference>
<accession>A0A7W6JW69</accession>
<sequence>MTRFFLRPLLLTATAGTALLSACAPVPNLGARPEVRAATAYAADQSLGTQANAANWPANDWWSAYDDTQLSGLIAEGLADSPDLAAAAARLRSAQGYAQQAGAALLPSVGVQAGATEGKQSYNNGIPAAFVPKGWNDSGHVDANLSFDLDLWGKNRASLAAATSDAEAARIELEQSRLVLSTSIASAYADLARLAAQRAVQAKALELRTQTQKLVGDRVTNGLDTRAELKQADAAVPAARADLAATDEAIGLTRNRIAALLGKGPDRGLAIALPAGPAETHGLPAGVTTDLIGRRPDIAAARARVEAAASRIKVARADFYPSVNISALIGFQAFGLDNLFKSGSTYGSVGPAVSLPIFRGGALAGQYKGARASFDEAVATYDSTVTTAYREVADAVTSKNALVTRLSESRQALSDSEAAYSIARQRYEGGLSTFLDVLTAEQAVLQNRQIVADLEARAFTLDVQLVRALGGGFSTNTAAANAASKDSTHG</sequence>
<organism evidence="10 11">
    <name type="scientific">Sphingomonas kyeonggiensis</name>
    <dbReference type="NCBI Taxonomy" id="1268553"/>
    <lineage>
        <taxon>Bacteria</taxon>
        <taxon>Pseudomonadati</taxon>
        <taxon>Pseudomonadota</taxon>
        <taxon>Alphaproteobacteria</taxon>
        <taxon>Sphingomonadales</taxon>
        <taxon>Sphingomonadaceae</taxon>
        <taxon>Sphingomonas</taxon>
    </lineage>
</organism>
<dbReference type="InterPro" id="IPR003423">
    <property type="entry name" value="OMP_efflux"/>
</dbReference>
<dbReference type="PROSITE" id="PS51257">
    <property type="entry name" value="PROKAR_LIPOPROTEIN"/>
    <property type="match status" value="1"/>
</dbReference>
<evidence type="ECO:0000256" key="3">
    <source>
        <dbReference type="ARBA" id="ARBA00022452"/>
    </source>
</evidence>
<evidence type="ECO:0000313" key="11">
    <source>
        <dbReference type="Proteomes" id="UP000557392"/>
    </source>
</evidence>
<feature type="signal peptide" evidence="9">
    <location>
        <begin position="1"/>
        <end position="24"/>
    </location>
</feature>
<evidence type="ECO:0000256" key="5">
    <source>
        <dbReference type="ARBA" id="ARBA00022729"/>
    </source>
</evidence>
<evidence type="ECO:0000256" key="6">
    <source>
        <dbReference type="ARBA" id="ARBA00023136"/>
    </source>
</evidence>
<dbReference type="Gene3D" id="1.20.1600.10">
    <property type="entry name" value="Outer membrane efflux proteins (OEP)"/>
    <property type="match status" value="1"/>
</dbReference>
<dbReference type="InterPro" id="IPR010131">
    <property type="entry name" value="MdtP/NodT-like"/>
</dbReference>
<evidence type="ECO:0000256" key="2">
    <source>
        <dbReference type="ARBA" id="ARBA00007613"/>
    </source>
</evidence>
<keyword evidence="3 9" id="KW-1134">Transmembrane beta strand</keyword>
<dbReference type="NCBIfam" id="TIGR01845">
    <property type="entry name" value="outer_NodT"/>
    <property type="match status" value="1"/>
</dbReference>
<evidence type="ECO:0000256" key="7">
    <source>
        <dbReference type="ARBA" id="ARBA00023139"/>
    </source>
</evidence>
<evidence type="ECO:0000256" key="1">
    <source>
        <dbReference type="ARBA" id="ARBA00004370"/>
    </source>
</evidence>
<comment type="subcellular location">
    <subcellularLocation>
        <location evidence="9">Cell membrane</location>
        <topology evidence="9">Lipid-anchor</topology>
    </subcellularLocation>
    <subcellularLocation>
        <location evidence="1">Membrane</location>
    </subcellularLocation>
</comment>
<dbReference type="SUPFAM" id="SSF56954">
    <property type="entry name" value="Outer membrane efflux proteins (OEP)"/>
    <property type="match status" value="1"/>
</dbReference>
<evidence type="ECO:0000256" key="8">
    <source>
        <dbReference type="ARBA" id="ARBA00023288"/>
    </source>
</evidence>
<gene>
    <name evidence="10" type="ORF">GGR46_004217</name>
</gene>
<protein>
    <submittedName>
        <fullName evidence="10">NodT family efflux transporter outer membrane factor (OMF) lipoprotein</fullName>
    </submittedName>
</protein>
<evidence type="ECO:0000256" key="4">
    <source>
        <dbReference type="ARBA" id="ARBA00022692"/>
    </source>
</evidence>
<dbReference type="AlphaFoldDB" id="A0A7W6JW69"/>
<keyword evidence="11" id="KW-1185">Reference proteome</keyword>
<keyword evidence="8 9" id="KW-0449">Lipoprotein</keyword>
<keyword evidence="5 9" id="KW-0732">Signal</keyword>
<keyword evidence="7 9" id="KW-0564">Palmitate</keyword>
<dbReference type="Gene3D" id="2.20.200.10">
    <property type="entry name" value="Outer membrane efflux proteins (OEP)"/>
    <property type="match status" value="1"/>
</dbReference>
<reference evidence="10 11" key="1">
    <citation type="submission" date="2020-08" db="EMBL/GenBank/DDBJ databases">
        <title>Genomic Encyclopedia of Type Strains, Phase IV (KMG-IV): sequencing the most valuable type-strain genomes for metagenomic binning, comparative biology and taxonomic classification.</title>
        <authorList>
            <person name="Goeker M."/>
        </authorList>
    </citation>
    <scope>NUCLEOTIDE SEQUENCE [LARGE SCALE GENOMIC DNA]</scope>
    <source>
        <strain evidence="10 11">DSM 101806</strain>
    </source>
</reference>
<name>A0A7W6JW69_9SPHN</name>
<evidence type="ECO:0000256" key="9">
    <source>
        <dbReference type="RuleBase" id="RU362097"/>
    </source>
</evidence>
<dbReference type="GO" id="GO:0015562">
    <property type="term" value="F:efflux transmembrane transporter activity"/>
    <property type="evidence" value="ECO:0007669"/>
    <property type="project" value="InterPro"/>
</dbReference>
<dbReference type="GO" id="GO:0005886">
    <property type="term" value="C:plasma membrane"/>
    <property type="evidence" value="ECO:0007669"/>
    <property type="project" value="UniProtKB-SubCell"/>
</dbReference>
<keyword evidence="4 9" id="KW-0812">Transmembrane</keyword>
<dbReference type="PANTHER" id="PTHR30203:SF20">
    <property type="entry name" value="MULTIDRUG RESISTANCE OUTER MEMBRANE PROTEIN MDTP-RELATED"/>
    <property type="match status" value="1"/>
</dbReference>
<dbReference type="RefSeq" id="WP_183999921.1">
    <property type="nucleotide sequence ID" value="NZ_JACIEH010000003.1"/>
</dbReference>
<dbReference type="Pfam" id="PF02321">
    <property type="entry name" value="OEP"/>
    <property type="match status" value="2"/>
</dbReference>
<comment type="caution">
    <text evidence="10">The sequence shown here is derived from an EMBL/GenBank/DDBJ whole genome shotgun (WGS) entry which is preliminary data.</text>
</comment>
<dbReference type="PANTHER" id="PTHR30203">
    <property type="entry name" value="OUTER MEMBRANE CATION EFFLUX PROTEIN"/>
    <property type="match status" value="1"/>
</dbReference>
<comment type="similarity">
    <text evidence="2 9">Belongs to the outer membrane factor (OMF) (TC 1.B.17) family.</text>
</comment>
<evidence type="ECO:0000313" key="10">
    <source>
        <dbReference type="EMBL" id="MBB4100645.1"/>
    </source>
</evidence>